<dbReference type="EC" id="5.2.1.8" evidence="5"/>
<evidence type="ECO:0000256" key="1">
    <source>
        <dbReference type="ARBA" id="ARBA00000971"/>
    </source>
</evidence>
<dbReference type="GO" id="GO:0005634">
    <property type="term" value="C:nucleus"/>
    <property type="evidence" value="ECO:0007669"/>
    <property type="project" value="TreeGrafter"/>
</dbReference>
<dbReference type="SUPFAM" id="SSF54534">
    <property type="entry name" value="FKBP-like"/>
    <property type="match status" value="1"/>
</dbReference>
<dbReference type="SMART" id="SM00456">
    <property type="entry name" value="WW"/>
    <property type="match status" value="1"/>
</dbReference>
<proteinExistence type="predicted"/>
<dbReference type="EMBL" id="JADGJH010002140">
    <property type="protein sequence ID" value="KAJ3102840.1"/>
    <property type="molecule type" value="Genomic_DNA"/>
</dbReference>
<evidence type="ECO:0000256" key="5">
    <source>
        <dbReference type="RuleBase" id="RU363014"/>
    </source>
</evidence>
<dbReference type="GO" id="GO:0003755">
    <property type="term" value="F:peptidyl-prolyl cis-trans isomerase activity"/>
    <property type="evidence" value="ECO:0007669"/>
    <property type="project" value="UniProtKB-UniRule"/>
</dbReference>
<dbReference type="InterPro" id="IPR000297">
    <property type="entry name" value="PPIase_PpiC"/>
</dbReference>
<evidence type="ECO:0000259" key="7">
    <source>
        <dbReference type="PROSITE" id="PS50198"/>
    </source>
</evidence>
<reference evidence="8" key="1">
    <citation type="submission" date="2020-05" db="EMBL/GenBank/DDBJ databases">
        <title>Phylogenomic resolution of chytrid fungi.</title>
        <authorList>
            <person name="Stajich J.E."/>
            <person name="Amses K."/>
            <person name="Simmons R."/>
            <person name="Seto K."/>
            <person name="Myers J."/>
            <person name="Bonds A."/>
            <person name="Quandt C.A."/>
            <person name="Barry K."/>
            <person name="Liu P."/>
            <person name="Grigoriev I."/>
            <person name="Longcore J.E."/>
            <person name="James T.Y."/>
        </authorList>
    </citation>
    <scope>NUCLEOTIDE SEQUENCE</scope>
    <source>
        <strain evidence="8">JEL0513</strain>
    </source>
</reference>
<dbReference type="PANTHER" id="PTHR10657:SF4">
    <property type="entry name" value="PEPTIDYL-PROLYL CIS-TRANS ISOMERASE-RELATED"/>
    <property type="match status" value="1"/>
</dbReference>
<protein>
    <recommendedName>
        <fullName evidence="5">Peptidyl-prolyl cis-trans isomerase</fullName>
        <ecNumber evidence="5">5.2.1.8</ecNumber>
    </recommendedName>
</protein>
<comment type="caution">
    <text evidence="8">The sequence shown here is derived from an EMBL/GenBank/DDBJ whole genome shotgun (WGS) entry which is preliminary data.</text>
</comment>
<dbReference type="Gene3D" id="3.10.50.40">
    <property type="match status" value="1"/>
</dbReference>
<dbReference type="GO" id="GO:0080090">
    <property type="term" value="P:regulation of primary metabolic process"/>
    <property type="evidence" value="ECO:0007669"/>
    <property type="project" value="UniProtKB-ARBA"/>
</dbReference>
<keyword evidence="9" id="KW-1185">Reference proteome</keyword>
<evidence type="ECO:0000259" key="6">
    <source>
        <dbReference type="PROSITE" id="PS50020"/>
    </source>
</evidence>
<dbReference type="PROSITE" id="PS01096">
    <property type="entry name" value="PPIC_PPIASE_1"/>
    <property type="match status" value="1"/>
</dbReference>
<feature type="domain" description="PpiC" evidence="7">
    <location>
        <begin position="42"/>
        <end position="153"/>
    </location>
</feature>
<dbReference type="InterPro" id="IPR001202">
    <property type="entry name" value="WW_dom"/>
</dbReference>
<dbReference type="Gene3D" id="2.20.70.10">
    <property type="match status" value="1"/>
</dbReference>
<dbReference type="InterPro" id="IPR036020">
    <property type="entry name" value="WW_dom_sf"/>
</dbReference>
<dbReference type="PROSITE" id="PS50198">
    <property type="entry name" value="PPIC_PPIASE_2"/>
    <property type="match status" value="1"/>
</dbReference>
<dbReference type="SUPFAM" id="SSF51045">
    <property type="entry name" value="WW domain"/>
    <property type="match status" value="1"/>
</dbReference>
<organism evidence="8 9">
    <name type="scientific">Physocladia obscura</name>
    <dbReference type="NCBI Taxonomy" id="109957"/>
    <lineage>
        <taxon>Eukaryota</taxon>
        <taxon>Fungi</taxon>
        <taxon>Fungi incertae sedis</taxon>
        <taxon>Chytridiomycota</taxon>
        <taxon>Chytridiomycota incertae sedis</taxon>
        <taxon>Chytridiomycetes</taxon>
        <taxon>Chytridiales</taxon>
        <taxon>Chytriomycetaceae</taxon>
        <taxon>Physocladia</taxon>
    </lineage>
</organism>
<dbReference type="FunFam" id="3.10.50.40:FF:000010">
    <property type="entry name" value="Peptidyl-prolyl cis-trans isomerase Pin1"/>
    <property type="match status" value="1"/>
</dbReference>
<dbReference type="Proteomes" id="UP001211907">
    <property type="component" value="Unassembled WGS sequence"/>
</dbReference>
<dbReference type="Pfam" id="PF00639">
    <property type="entry name" value="Rotamase"/>
    <property type="match status" value="1"/>
</dbReference>
<evidence type="ECO:0000256" key="4">
    <source>
        <dbReference type="PROSITE-ProRule" id="PRU00278"/>
    </source>
</evidence>
<keyword evidence="3 4" id="KW-0413">Isomerase</keyword>
<keyword evidence="2 4" id="KW-0697">Rotamase</keyword>
<dbReference type="GO" id="GO:0060255">
    <property type="term" value="P:regulation of macromolecule metabolic process"/>
    <property type="evidence" value="ECO:0007669"/>
    <property type="project" value="UniProtKB-ARBA"/>
</dbReference>
<sequence length="153" mass="16983">MADWEERWSKSRNRVYYFNRTTNESVWEKPTGFSGPPAAAPEGKVRASHLLVKHAESRRPSSWREQNITRSLEEATAIIAQHRAVISSGEADFATLARGNSDCSSAKEGGDLGWFGKNQMQKPFEDATFALKVGELSEPVFSDSGVHIILRTG</sequence>
<accession>A0AAD5SVI9</accession>
<gene>
    <name evidence="8" type="primary">PIN1</name>
    <name evidence="8" type="ORF">HK100_004306</name>
</gene>
<dbReference type="GO" id="GO:0005829">
    <property type="term" value="C:cytosol"/>
    <property type="evidence" value="ECO:0007669"/>
    <property type="project" value="TreeGrafter"/>
</dbReference>
<dbReference type="Pfam" id="PF00397">
    <property type="entry name" value="WW"/>
    <property type="match status" value="1"/>
</dbReference>
<evidence type="ECO:0000256" key="2">
    <source>
        <dbReference type="ARBA" id="ARBA00023110"/>
    </source>
</evidence>
<dbReference type="PANTHER" id="PTHR10657">
    <property type="entry name" value="PEPTIDYL-PROLYL CIS-TRANS ISOMERASE"/>
    <property type="match status" value="1"/>
</dbReference>
<dbReference type="AlphaFoldDB" id="A0AAD5SVI9"/>
<dbReference type="InterPro" id="IPR023058">
    <property type="entry name" value="PPIase_PpiC_CS"/>
</dbReference>
<name>A0AAD5SVI9_9FUNG</name>
<dbReference type="InterPro" id="IPR046357">
    <property type="entry name" value="PPIase_dom_sf"/>
</dbReference>
<evidence type="ECO:0000256" key="3">
    <source>
        <dbReference type="ARBA" id="ARBA00023235"/>
    </source>
</evidence>
<dbReference type="PROSITE" id="PS50020">
    <property type="entry name" value="WW_DOMAIN_2"/>
    <property type="match status" value="1"/>
</dbReference>
<comment type="catalytic activity">
    <reaction evidence="1 5">
        <text>[protein]-peptidylproline (omega=180) = [protein]-peptidylproline (omega=0)</text>
        <dbReference type="Rhea" id="RHEA:16237"/>
        <dbReference type="Rhea" id="RHEA-COMP:10747"/>
        <dbReference type="Rhea" id="RHEA-COMP:10748"/>
        <dbReference type="ChEBI" id="CHEBI:83833"/>
        <dbReference type="ChEBI" id="CHEBI:83834"/>
        <dbReference type="EC" id="5.2.1.8"/>
    </reaction>
</comment>
<evidence type="ECO:0000313" key="9">
    <source>
        <dbReference type="Proteomes" id="UP001211907"/>
    </source>
</evidence>
<evidence type="ECO:0000313" key="8">
    <source>
        <dbReference type="EMBL" id="KAJ3102840.1"/>
    </source>
</evidence>
<feature type="domain" description="WW" evidence="6">
    <location>
        <begin position="1"/>
        <end position="32"/>
    </location>
</feature>
<dbReference type="InterPro" id="IPR051370">
    <property type="entry name" value="PPIase_Pin1"/>
</dbReference>
<dbReference type="CDD" id="cd00201">
    <property type="entry name" value="WW"/>
    <property type="match status" value="1"/>
</dbReference>